<dbReference type="Gene3D" id="3.20.20.70">
    <property type="entry name" value="Aldolase class I"/>
    <property type="match status" value="1"/>
</dbReference>
<dbReference type="EC" id="4.1.99.22" evidence="3"/>
<dbReference type="InterPro" id="IPR010505">
    <property type="entry name" value="MoaA_twitch"/>
</dbReference>
<evidence type="ECO:0000259" key="2">
    <source>
        <dbReference type="Pfam" id="PF06463"/>
    </source>
</evidence>
<proteinExistence type="predicted"/>
<keyword evidence="3" id="KW-0456">Lyase</keyword>
<evidence type="ECO:0000256" key="1">
    <source>
        <dbReference type="ARBA" id="ARBA00023150"/>
    </source>
</evidence>
<dbReference type="GO" id="GO:0051539">
    <property type="term" value="F:4 iron, 4 sulfur cluster binding"/>
    <property type="evidence" value="ECO:0007669"/>
    <property type="project" value="UniProtKB-KW"/>
</dbReference>
<dbReference type="Pfam" id="PF06463">
    <property type="entry name" value="Mob_synth_C"/>
    <property type="match status" value="1"/>
</dbReference>
<keyword evidence="1" id="KW-0501">Molybdenum cofactor biosynthesis</keyword>
<dbReference type="GO" id="GO:0061799">
    <property type="term" value="F:cyclic pyranopterin monophosphate synthase activity"/>
    <property type="evidence" value="ECO:0007669"/>
    <property type="project" value="TreeGrafter"/>
</dbReference>
<gene>
    <name evidence="3" type="primary">moaA_22</name>
    <name evidence="3" type="ORF">SDC9_182066</name>
</gene>
<dbReference type="InterPro" id="IPR058240">
    <property type="entry name" value="rSAM_sf"/>
</dbReference>
<feature type="domain" description="Molybdenum cofactor biosynthesis protein A-like twitch" evidence="2">
    <location>
        <begin position="24"/>
        <end position="147"/>
    </location>
</feature>
<name>A0A645H875_9ZZZZ</name>
<dbReference type="InterPro" id="IPR013785">
    <property type="entry name" value="Aldolase_TIM"/>
</dbReference>
<accession>A0A645H875</accession>
<dbReference type="PANTHER" id="PTHR22960">
    <property type="entry name" value="MOLYBDOPTERIN COFACTOR SYNTHESIS PROTEIN A"/>
    <property type="match status" value="1"/>
</dbReference>
<dbReference type="SUPFAM" id="SSF102114">
    <property type="entry name" value="Radical SAM enzymes"/>
    <property type="match status" value="1"/>
</dbReference>
<organism evidence="3">
    <name type="scientific">bioreactor metagenome</name>
    <dbReference type="NCBI Taxonomy" id="1076179"/>
    <lineage>
        <taxon>unclassified sequences</taxon>
        <taxon>metagenomes</taxon>
        <taxon>ecological metagenomes</taxon>
    </lineage>
</organism>
<dbReference type="EMBL" id="VSSQ01087680">
    <property type="protein sequence ID" value="MPN34572.1"/>
    <property type="molecule type" value="Genomic_DNA"/>
</dbReference>
<dbReference type="CDD" id="cd21117">
    <property type="entry name" value="Twitch_MoaA"/>
    <property type="match status" value="1"/>
</dbReference>
<dbReference type="InterPro" id="IPR050105">
    <property type="entry name" value="MoCo_biosynth_MoaA/MoaC"/>
</dbReference>
<dbReference type="AlphaFoldDB" id="A0A645H875"/>
<sequence length="163" mass="18504">MVVMKNINSDELADFAALTLKYPYQIRFIEYMPFVSGSNYLMTAHEMKDQLQAAGFHALIPETSDQSVAQIYRLPDAKGTIGFITPMSRHFCYSCNRIRLTADGYLKPCLLANQEYPLREELRAGMSDADLLQKIRNVILNKPSQYDLSNGKKNDRSMVRIGG</sequence>
<reference evidence="3" key="1">
    <citation type="submission" date="2019-08" db="EMBL/GenBank/DDBJ databases">
        <authorList>
            <person name="Kucharzyk K."/>
            <person name="Murdoch R.W."/>
            <person name="Higgins S."/>
            <person name="Loffler F."/>
        </authorList>
    </citation>
    <scope>NUCLEOTIDE SEQUENCE</scope>
</reference>
<evidence type="ECO:0000313" key="3">
    <source>
        <dbReference type="EMBL" id="MPN34572.1"/>
    </source>
</evidence>
<dbReference type="GO" id="GO:0006777">
    <property type="term" value="P:Mo-molybdopterin cofactor biosynthetic process"/>
    <property type="evidence" value="ECO:0007669"/>
    <property type="project" value="UniProtKB-KW"/>
</dbReference>
<protein>
    <submittedName>
        <fullName evidence="3">GTP 3',8-cyclase</fullName>
        <ecNumber evidence="3">4.1.99.22</ecNumber>
    </submittedName>
</protein>
<comment type="caution">
    <text evidence="3">The sequence shown here is derived from an EMBL/GenBank/DDBJ whole genome shotgun (WGS) entry which is preliminary data.</text>
</comment>
<dbReference type="PANTHER" id="PTHR22960:SF0">
    <property type="entry name" value="MOLYBDENUM COFACTOR BIOSYNTHESIS PROTEIN 1"/>
    <property type="match status" value="1"/>
</dbReference>
<dbReference type="GO" id="GO:0061798">
    <property type="term" value="F:GTP 3',8'-cyclase activity"/>
    <property type="evidence" value="ECO:0007669"/>
    <property type="project" value="UniProtKB-EC"/>
</dbReference>